<dbReference type="AlphaFoldDB" id="A0A0C1L612"/>
<proteinExistence type="predicted"/>
<feature type="signal peptide" evidence="1">
    <location>
        <begin position="1"/>
        <end position="23"/>
    </location>
</feature>
<evidence type="ECO:0000313" key="3">
    <source>
        <dbReference type="Proteomes" id="UP000031408"/>
    </source>
</evidence>
<keyword evidence="1" id="KW-0732">Signal</keyword>
<comment type="caution">
    <text evidence="2">The sequence shown here is derived from an EMBL/GenBank/DDBJ whole genome shotgun (WGS) entry which is preliminary data.</text>
</comment>
<accession>A0A0C1L612</accession>
<reference evidence="2 3" key="1">
    <citation type="submission" date="2014-11" db="EMBL/GenBank/DDBJ databases">
        <title>Genome sequence of Flavihumibacter solisilvae 3-3.</title>
        <authorList>
            <person name="Zhou G."/>
            <person name="Li M."/>
            <person name="Wang G."/>
        </authorList>
    </citation>
    <scope>NUCLEOTIDE SEQUENCE [LARGE SCALE GENOMIC DNA]</scope>
    <source>
        <strain evidence="2 3">3-3</strain>
    </source>
</reference>
<organism evidence="2 3">
    <name type="scientific">Flavihumibacter solisilvae</name>
    <dbReference type="NCBI Taxonomy" id="1349421"/>
    <lineage>
        <taxon>Bacteria</taxon>
        <taxon>Pseudomonadati</taxon>
        <taxon>Bacteroidota</taxon>
        <taxon>Chitinophagia</taxon>
        <taxon>Chitinophagales</taxon>
        <taxon>Chitinophagaceae</taxon>
        <taxon>Flavihumibacter</taxon>
    </lineage>
</organism>
<evidence type="ECO:0008006" key="4">
    <source>
        <dbReference type="Google" id="ProtNLM"/>
    </source>
</evidence>
<feature type="chain" id="PRO_5002153033" description="Lipoprotein" evidence="1">
    <location>
        <begin position="24"/>
        <end position="146"/>
    </location>
</feature>
<evidence type="ECO:0000313" key="2">
    <source>
        <dbReference type="EMBL" id="KIC94966.1"/>
    </source>
</evidence>
<protein>
    <recommendedName>
        <fullName evidence="4">Lipoprotein</fullName>
    </recommendedName>
</protein>
<gene>
    <name evidence="2" type="ORF">OI18_08705</name>
</gene>
<name>A0A0C1L612_9BACT</name>
<dbReference type="EMBL" id="JSVC01000009">
    <property type="protein sequence ID" value="KIC94966.1"/>
    <property type="molecule type" value="Genomic_DNA"/>
</dbReference>
<dbReference type="OrthoDB" id="676347at2"/>
<sequence length="146" mass="15947">MKTLLYTKAKFSLVSLTIIFCLASCGTTKQVPFNASTVVPGAEGTVKVKKDKNNNYLINVYIEHLADSKKLTPAKNAYVVWLETKENGTKNIGQIHSSSSMFSKTKKASIETVSTFKPVRVYISAEDNAGTETPGTMVILTTNSFD</sequence>
<dbReference type="RefSeq" id="WP_039139046.1">
    <property type="nucleotide sequence ID" value="NZ_JSVC01000009.1"/>
</dbReference>
<evidence type="ECO:0000256" key="1">
    <source>
        <dbReference type="SAM" id="SignalP"/>
    </source>
</evidence>
<keyword evidence="3" id="KW-1185">Reference proteome</keyword>
<dbReference type="Proteomes" id="UP000031408">
    <property type="component" value="Unassembled WGS sequence"/>
</dbReference>